<dbReference type="Gene3D" id="1.10.510.10">
    <property type="entry name" value="Transferase(Phosphotransferase) domain 1"/>
    <property type="match status" value="1"/>
</dbReference>
<keyword evidence="3" id="KW-0418">Kinase</keyword>
<dbReference type="InterPro" id="IPR000719">
    <property type="entry name" value="Prot_kinase_dom"/>
</dbReference>
<dbReference type="Proteomes" id="UP001497453">
    <property type="component" value="Chromosome 1"/>
</dbReference>
<reference evidence="7" key="1">
    <citation type="submission" date="2024-04" db="EMBL/GenBank/DDBJ databases">
        <authorList>
            <person name="Shaw F."/>
            <person name="Minotto A."/>
        </authorList>
    </citation>
    <scope>NUCLEOTIDE SEQUENCE [LARGE SCALE GENOMIC DNA]</scope>
</reference>
<dbReference type="InterPro" id="IPR011009">
    <property type="entry name" value="Kinase-like_dom_sf"/>
</dbReference>
<keyword evidence="1" id="KW-0808">Transferase</keyword>
<gene>
    <name evidence="6" type="ORF">GFSPODELE1_LOCUS68</name>
</gene>
<organism evidence="6 7">
    <name type="scientific">Somion occarium</name>
    <dbReference type="NCBI Taxonomy" id="3059160"/>
    <lineage>
        <taxon>Eukaryota</taxon>
        <taxon>Fungi</taxon>
        <taxon>Dikarya</taxon>
        <taxon>Basidiomycota</taxon>
        <taxon>Agaricomycotina</taxon>
        <taxon>Agaricomycetes</taxon>
        <taxon>Polyporales</taxon>
        <taxon>Cerrenaceae</taxon>
        <taxon>Somion</taxon>
    </lineage>
</organism>
<dbReference type="PANTHER" id="PTHR44329">
    <property type="entry name" value="SERINE/THREONINE-PROTEIN KINASE TNNI3K-RELATED"/>
    <property type="match status" value="1"/>
</dbReference>
<dbReference type="PROSITE" id="PS50011">
    <property type="entry name" value="PROTEIN_KINASE_DOM"/>
    <property type="match status" value="1"/>
</dbReference>
<dbReference type="SUPFAM" id="SSF56112">
    <property type="entry name" value="Protein kinase-like (PK-like)"/>
    <property type="match status" value="1"/>
</dbReference>
<dbReference type="InterPro" id="IPR001245">
    <property type="entry name" value="Ser-Thr/Tyr_kinase_cat_dom"/>
</dbReference>
<dbReference type="EMBL" id="OZ037944">
    <property type="protein sequence ID" value="CAL1693929.1"/>
    <property type="molecule type" value="Genomic_DNA"/>
</dbReference>
<evidence type="ECO:0000256" key="2">
    <source>
        <dbReference type="ARBA" id="ARBA00022741"/>
    </source>
</evidence>
<evidence type="ECO:0000256" key="1">
    <source>
        <dbReference type="ARBA" id="ARBA00022679"/>
    </source>
</evidence>
<protein>
    <recommendedName>
        <fullName evidence="5">Protein kinase domain-containing protein</fullName>
    </recommendedName>
</protein>
<proteinExistence type="predicted"/>
<evidence type="ECO:0000313" key="7">
    <source>
        <dbReference type="Proteomes" id="UP001497453"/>
    </source>
</evidence>
<keyword evidence="2" id="KW-0547">Nucleotide-binding</keyword>
<evidence type="ECO:0000259" key="5">
    <source>
        <dbReference type="PROSITE" id="PS50011"/>
    </source>
</evidence>
<evidence type="ECO:0000256" key="4">
    <source>
        <dbReference type="ARBA" id="ARBA00022840"/>
    </source>
</evidence>
<keyword evidence="4" id="KW-0067">ATP-binding</keyword>
<dbReference type="InterPro" id="IPR008271">
    <property type="entry name" value="Ser/Thr_kinase_AS"/>
</dbReference>
<evidence type="ECO:0000256" key="3">
    <source>
        <dbReference type="ARBA" id="ARBA00022777"/>
    </source>
</evidence>
<sequence length="168" mass="19115">MKHGSIMGYMGILDLPIHQKNKWLYEISQGMQYLHESSIVHGDLKATNILVADNGQLKISDFGLAVFEGNWSRNFGSQCGENVRWMAPEILSFHAGQHQWPTYASDVYSFAMVCIEIYTRKIPFQDIKWNQGETLEMLIIGGKRPSIPASMSEELSSHLVTWWHGSPE</sequence>
<dbReference type="PANTHER" id="PTHR44329:SF288">
    <property type="entry name" value="MITOGEN-ACTIVATED PROTEIN KINASE KINASE KINASE 20"/>
    <property type="match status" value="1"/>
</dbReference>
<keyword evidence="7" id="KW-1185">Reference proteome</keyword>
<name>A0ABP1CH27_9APHY</name>
<feature type="domain" description="Protein kinase" evidence="5">
    <location>
        <begin position="1"/>
        <end position="168"/>
    </location>
</feature>
<dbReference type="Pfam" id="PF07714">
    <property type="entry name" value="PK_Tyr_Ser-Thr"/>
    <property type="match status" value="1"/>
</dbReference>
<dbReference type="PROSITE" id="PS00108">
    <property type="entry name" value="PROTEIN_KINASE_ST"/>
    <property type="match status" value="1"/>
</dbReference>
<dbReference type="InterPro" id="IPR051681">
    <property type="entry name" value="Ser/Thr_Kinases-Pseudokinases"/>
</dbReference>
<evidence type="ECO:0000313" key="6">
    <source>
        <dbReference type="EMBL" id="CAL1693929.1"/>
    </source>
</evidence>
<dbReference type="SMART" id="SM00220">
    <property type="entry name" value="S_TKc"/>
    <property type="match status" value="1"/>
</dbReference>
<accession>A0ABP1CH27</accession>